<organism evidence="2">
    <name type="scientific">marine sediment metagenome</name>
    <dbReference type="NCBI Taxonomy" id="412755"/>
    <lineage>
        <taxon>unclassified sequences</taxon>
        <taxon>metagenomes</taxon>
        <taxon>ecological metagenomes</taxon>
    </lineage>
</organism>
<dbReference type="EMBL" id="LAZR01001741">
    <property type="protein sequence ID" value="KKN39819.1"/>
    <property type="molecule type" value="Genomic_DNA"/>
</dbReference>
<reference evidence="2" key="1">
    <citation type="journal article" date="2015" name="Nature">
        <title>Complex archaea that bridge the gap between prokaryotes and eukaryotes.</title>
        <authorList>
            <person name="Spang A."/>
            <person name="Saw J.H."/>
            <person name="Jorgensen S.L."/>
            <person name="Zaremba-Niedzwiedzka K."/>
            <person name="Martijn J."/>
            <person name="Lind A.E."/>
            <person name="van Eijk R."/>
            <person name="Schleper C."/>
            <person name="Guy L."/>
            <person name="Ettema T.J."/>
        </authorList>
    </citation>
    <scope>NUCLEOTIDE SEQUENCE</scope>
</reference>
<accession>A0A0F9QBE4</accession>
<feature type="region of interest" description="Disordered" evidence="1">
    <location>
        <begin position="1"/>
        <end position="20"/>
    </location>
</feature>
<sequence length="116" mass="13472">MMNRLTSVIGPAPSERSPEDWLRRLGKERERVSGELLAFRSGLLTKGKRKTLKGGGVKKLGKVEEAKRQAFLTTLRSIGMTEEEYYKKTVKKTEDNEPYNWEVRAEDPWKEEEEKE</sequence>
<dbReference type="AlphaFoldDB" id="A0A0F9QBE4"/>
<comment type="caution">
    <text evidence="2">The sequence shown here is derived from an EMBL/GenBank/DDBJ whole genome shotgun (WGS) entry which is preliminary data.</text>
</comment>
<protein>
    <submittedName>
        <fullName evidence="2">Uncharacterized protein</fullName>
    </submittedName>
</protein>
<name>A0A0F9QBE4_9ZZZZ</name>
<gene>
    <name evidence="2" type="ORF">LCGC14_0739310</name>
</gene>
<proteinExistence type="predicted"/>
<evidence type="ECO:0000313" key="2">
    <source>
        <dbReference type="EMBL" id="KKN39819.1"/>
    </source>
</evidence>
<evidence type="ECO:0000256" key="1">
    <source>
        <dbReference type="SAM" id="MobiDB-lite"/>
    </source>
</evidence>